<dbReference type="WBParaSite" id="nRc.2.0.1.t02691-RA">
    <property type="protein sequence ID" value="nRc.2.0.1.t02691-RA"/>
    <property type="gene ID" value="nRc.2.0.1.g02691"/>
</dbReference>
<reference evidence="2" key="1">
    <citation type="submission" date="2022-11" db="UniProtKB">
        <authorList>
            <consortium name="WormBaseParasite"/>
        </authorList>
    </citation>
    <scope>IDENTIFICATION</scope>
</reference>
<dbReference type="AlphaFoldDB" id="A0A915HME2"/>
<dbReference type="Proteomes" id="UP000887565">
    <property type="component" value="Unplaced"/>
</dbReference>
<protein>
    <submittedName>
        <fullName evidence="2">Uncharacterized protein</fullName>
    </submittedName>
</protein>
<evidence type="ECO:0000313" key="1">
    <source>
        <dbReference type="Proteomes" id="UP000887565"/>
    </source>
</evidence>
<evidence type="ECO:0000313" key="2">
    <source>
        <dbReference type="WBParaSite" id="nRc.2.0.1.t02691-RA"/>
    </source>
</evidence>
<accession>A0A915HME2</accession>
<keyword evidence="1" id="KW-1185">Reference proteome</keyword>
<sequence length="124" mass="13558">MNGKDCYASGIVDLGVEASLLPHSLYRKWIGAPLSKSKARLLSFSNTEIAGLRGQFTVTIEYNDCRAKVTNATCSIYDQSRNLGPKIYANHGSPSPCYDIGAIGQWMQSPQIRSMACPTSQVRL</sequence>
<organism evidence="1 2">
    <name type="scientific">Romanomermis culicivorax</name>
    <name type="common">Nematode worm</name>
    <dbReference type="NCBI Taxonomy" id="13658"/>
    <lineage>
        <taxon>Eukaryota</taxon>
        <taxon>Metazoa</taxon>
        <taxon>Ecdysozoa</taxon>
        <taxon>Nematoda</taxon>
        <taxon>Enoplea</taxon>
        <taxon>Dorylaimia</taxon>
        <taxon>Mermithida</taxon>
        <taxon>Mermithoidea</taxon>
        <taxon>Mermithidae</taxon>
        <taxon>Romanomermis</taxon>
    </lineage>
</organism>
<name>A0A915HME2_ROMCU</name>
<proteinExistence type="predicted"/>